<feature type="binding site" evidence="16">
    <location>
        <position position="57"/>
    </location>
    <ligand>
        <name>S-adenosyl-L-methionine</name>
        <dbReference type="ChEBI" id="CHEBI:59789"/>
        <label>1</label>
    </ligand>
</feature>
<protein>
    <recommendedName>
        <fullName evidence="15">Coproporphyrinogen-III oxidase</fullName>
        <ecNumber evidence="15">1.3.98.3</ecNumber>
    </recommendedName>
</protein>
<evidence type="ECO:0000256" key="5">
    <source>
        <dbReference type="ARBA" id="ARBA00022485"/>
    </source>
</evidence>
<dbReference type="GO" id="GO:0006782">
    <property type="term" value="P:protoporphyrinogen IX biosynthetic process"/>
    <property type="evidence" value="ECO:0007669"/>
    <property type="project" value="UniProtKB-UniPathway"/>
</dbReference>
<feature type="binding site" evidence="16">
    <location>
        <position position="149"/>
    </location>
    <ligand>
        <name>S-adenosyl-L-methionine</name>
        <dbReference type="ChEBI" id="CHEBI:59789"/>
        <label>1</label>
    </ligand>
</feature>
<feature type="domain" description="Radical SAM core" evidence="18">
    <location>
        <begin position="48"/>
        <end position="287"/>
    </location>
</feature>
<dbReference type="InterPro" id="IPR010723">
    <property type="entry name" value="HemN_C"/>
</dbReference>
<feature type="binding site" evidence="17">
    <location>
        <position position="70"/>
    </location>
    <ligand>
        <name>[4Fe-4S] cluster</name>
        <dbReference type="ChEBI" id="CHEBI:49883"/>
        <note>4Fe-4S-S-AdoMet</note>
    </ligand>
</feature>
<dbReference type="STRING" id="797277.SAMN05216198_0871"/>
<proteinExistence type="inferred from homology"/>
<keyword evidence="7 15" id="KW-0949">S-adenosyl-L-methionine</keyword>
<comment type="catalytic activity">
    <reaction evidence="14 15">
        <text>coproporphyrinogen III + 2 S-adenosyl-L-methionine = protoporphyrinogen IX + 2 5'-deoxyadenosine + 2 L-methionine + 2 CO2</text>
        <dbReference type="Rhea" id="RHEA:15425"/>
        <dbReference type="ChEBI" id="CHEBI:16526"/>
        <dbReference type="ChEBI" id="CHEBI:17319"/>
        <dbReference type="ChEBI" id="CHEBI:57307"/>
        <dbReference type="ChEBI" id="CHEBI:57309"/>
        <dbReference type="ChEBI" id="CHEBI:57844"/>
        <dbReference type="ChEBI" id="CHEBI:59789"/>
        <dbReference type="EC" id="1.3.98.3"/>
    </reaction>
</comment>
<dbReference type="GO" id="GO:0051989">
    <property type="term" value="F:coproporphyrinogen dehydrogenase activity"/>
    <property type="evidence" value="ECO:0007669"/>
    <property type="project" value="UniProtKB-EC"/>
</dbReference>
<dbReference type="InterPro" id="IPR034505">
    <property type="entry name" value="Coproporphyrinogen-III_oxidase"/>
</dbReference>
<keyword evidence="9 15" id="KW-0560">Oxidoreductase</keyword>
<dbReference type="RefSeq" id="WP_090272197.1">
    <property type="nucleotide sequence ID" value="NZ_LT629748.1"/>
</dbReference>
<keyword evidence="12 15" id="KW-0627">Porphyrin biosynthesis</keyword>
<comment type="similarity">
    <text evidence="3 15">Belongs to the anaerobic coproporphyrinogen-III oxidase family.</text>
</comment>
<dbReference type="GO" id="GO:0046872">
    <property type="term" value="F:metal ion binding"/>
    <property type="evidence" value="ECO:0007669"/>
    <property type="project" value="UniProtKB-KW"/>
</dbReference>
<comment type="subcellular location">
    <subcellularLocation>
        <location evidence="1 15">Cytoplasm</location>
    </subcellularLocation>
</comment>
<feature type="binding site" evidence="17">
    <location>
        <position position="67"/>
    </location>
    <ligand>
        <name>[4Fe-4S] cluster</name>
        <dbReference type="ChEBI" id="CHEBI:49883"/>
        <note>4Fe-4S-S-AdoMet</note>
    </ligand>
</feature>
<dbReference type="InterPro" id="IPR004558">
    <property type="entry name" value="Coprogen_oxidase_HemN"/>
</dbReference>
<evidence type="ECO:0000313" key="19">
    <source>
        <dbReference type="EMBL" id="SDR96685.1"/>
    </source>
</evidence>
<dbReference type="InterPro" id="IPR007197">
    <property type="entry name" value="rSAM"/>
</dbReference>
<feature type="binding site" evidence="16">
    <location>
        <position position="247"/>
    </location>
    <ligand>
        <name>S-adenosyl-L-methionine</name>
        <dbReference type="ChEBI" id="CHEBI:59789"/>
        <label>2</label>
    </ligand>
</feature>
<keyword evidence="8 15" id="KW-0479">Metal-binding</keyword>
<sequence length="460" mass="52062">MSDQVKWDAGLIRRYDKPGPRYTSYPSPAQFVDGVLPTDLVTALQQGGDACRPLSLYVHIPFCANVCYYCACTKIITKDRSRAQPYLQALNREIEMISAHLNPAQRVERLHLGGGTPTFLGHEDLRQLMTRLRDCFNLHEDDIADYSVEIDPREADWPTMGLLRELGFNHASFGVQDLDPDVQRAINRLQSLEQTQTVMDAARALAYRSVNIDLIYGLPRQTPDSFARTLAAVIEMNPDRLTLYNYAHLPDLFLPQRKISLAELPGPDMRLEIISNSFALLQSAGYRHIGMGQFALPDDSLSNAQETGRLNRGFQGYIAGGDCDLIGLGVSAISQVGDFHCRNSCDIKRYQQSLGERRLALYRGVKCTADDRLRRVVINRLMCRYELRFADIEQRFSIDFATYFVDCLNMLRQMHRDGLIRLSEAGISILPAGRPLVARICMVFDAYQHQADEARYTQVV</sequence>
<dbReference type="Gene3D" id="1.10.10.920">
    <property type="match status" value="1"/>
</dbReference>
<organism evidence="19 20">
    <name type="scientific">Halopseudomonas litoralis</name>
    <dbReference type="NCBI Taxonomy" id="797277"/>
    <lineage>
        <taxon>Bacteria</taxon>
        <taxon>Pseudomonadati</taxon>
        <taxon>Pseudomonadota</taxon>
        <taxon>Gammaproteobacteria</taxon>
        <taxon>Pseudomonadales</taxon>
        <taxon>Pseudomonadaceae</taxon>
        <taxon>Halopseudomonas</taxon>
    </lineage>
</organism>
<keyword evidence="20" id="KW-1185">Reference proteome</keyword>
<dbReference type="PANTHER" id="PTHR13932">
    <property type="entry name" value="COPROPORPHYRINIGEN III OXIDASE"/>
    <property type="match status" value="1"/>
</dbReference>
<evidence type="ECO:0000256" key="17">
    <source>
        <dbReference type="PIRSR" id="PIRSR000167-2"/>
    </source>
</evidence>
<dbReference type="EC" id="1.3.98.3" evidence="15"/>
<evidence type="ECO:0000256" key="10">
    <source>
        <dbReference type="ARBA" id="ARBA00023004"/>
    </source>
</evidence>
<reference evidence="20" key="1">
    <citation type="submission" date="2016-10" db="EMBL/GenBank/DDBJ databases">
        <authorList>
            <person name="Varghese N."/>
            <person name="Submissions S."/>
        </authorList>
    </citation>
    <scope>NUCLEOTIDE SEQUENCE [LARGE SCALE GENOMIC DNA]</scope>
    <source>
        <strain evidence="20">2SM5</strain>
    </source>
</reference>
<keyword evidence="5 15" id="KW-0004">4Fe-4S</keyword>
<keyword evidence="11 15" id="KW-0411">Iron-sulfur</keyword>
<evidence type="ECO:0000256" key="1">
    <source>
        <dbReference type="ARBA" id="ARBA00004496"/>
    </source>
</evidence>
<evidence type="ECO:0000313" key="20">
    <source>
        <dbReference type="Proteomes" id="UP000243426"/>
    </source>
</evidence>
<evidence type="ECO:0000259" key="18">
    <source>
        <dbReference type="PROSITE" id="PS51918"/>
    </source>
</evidence>
<comment type="pathway">
    <text evidence="2 15">Porphyrin-containing compound metabolism; protoporphyrin-IX biosynthesis; protoporphyrinogen-IX from coproporphyrinogen-III (AdoMet route): step 1/1.</text>
</comment>
<dbReference type="Proteomes" id="UP000243426">
    <property type="component" value="Chromosome I"/>
</dbReference>
<keyword evidence="10 15" id="KW-0408">Iron</keyword>
<evidence type="ECO:0000256" key="13">
    <source>
        <dbReference type="ARBA" id="ARBA00024295"/>
    </source>
</evidence>
<feature type="binding site" evidence="16">
    <location>
        <position position="188"/>
    </location>
    <ligand>
        <name>S-adenosyl-L-methionine</name>
        <dbReference type="ChEBI" id="CHEBI:59789"/>
        <label>2</label>
    </ligand>
</feature>
<dbReference type="InterPro" id="IPR006638">
    <property type="entry name" value="Elp3/MiaA/NifB-like_rSAM"/>
</dbReference>
<evidence type="ECO:0000256" key="7">
    <source>
        <dbReference type="ARBA" id="ARBA00022691"/>
    </source>
</evidence>
<dbReference type="InterPro" id="IPR023404">
    <property type="entry name" value="rSAM_horseshoe"/>
</dbReference>
<evidence type="ECO:0000256" key="6">
    <source>
        <dbReference type="ARBA" id="ARBA00022490"/>
    </source>
</evidence>
<feature type="binding site" evidence="17">
    <location>
        <position position="63"/>
    </location>
    <ligand>
        <name>[4Fe-4S] cluster</name>
        <dbReference type="ChEBI" id="CHEBI:49883"/>
        <note>4Fe-4S-S-AdoMet</note>
    </ligand>
</feature>
<dbReference type="AlphaFoldDB" id="A0A1H1ND40"/>
<dbReference type="InterPro" id="IPR058240">
    <property type="entry name" value="rSAM_sf"/>
</dbReference>
<feature type="binding site" evidence="16">
    <location>
        <position position="333"/>
    </location>
    <ligand>
        <name>S-adenosyl-L-methionine</name>
        <dbReference type="ChEBI" id="CHEBI:59789"/>
        <label>1</label>
    </ligand>
</feature>
<evidence type="ECO:0000256" key="3">
    <source>
        <dbReference type="ARBA" id="ARBA00005493"/>
    </source>
</evidence>
<dbReference type="FunFam" id="1.10.10.920:FF:000001">
    <property type="entry name" value="Coproporphyrinogen-III oxidase"/>
    <property type="match status" value="1"/>
</dbReference>
<dbReference type="SUPFAM" id="SSF102114">
    <property type="entry name" value="Radical SAM enzymes"/>
    <property type="match status" value="1"/>
</dbReference>
<feature type="binding site" evidence="16">
    <location>
        <begin position="69"/>
        <end position="71"/>
    </location>
    <ligand>
        <name>S-adenosyl-L-methionine</name>
        <dbReference type="ChEBI" id="CHEBI:59789"/>
        <label>2</label>
    </ligand>
</feature>
<dbReference type="GO" id="GO:0051539">
    <property type="term" value="F:4 iron, 4 sulfur cluster binding"/>
    <property type="evidence" value="ECO:0007669"/>
    <property type="project" value="UniProtKB-KW"/>
</dbReference>
<comment type="cofactor">
    <cofactor evidence="15 17">
        <name>[4Fe-4S] cluster</name>
        <dbReference type="ChEBI" id="CHEBI:49883"/>
    </cofactor>
    <text evidence="15 17">Binds 1 [4Fe-4S] cluster. The cluster is coordinated with 3 cysteines and an exchangeable S-adenosyl-L-methionine.</text>
</comment>
<evidence type="ECO:0000256" key="4">
    <source>
        <dbReference type="ARBA" id="ARBA00011245"/>
    </source>
</evidence>
<dbReference type="Pfam" id="PF06969">
    <property type="entry name" value="HemN_C"/>
    <property type="match status" value="1"/>
</dbReference>
<dbReference type="SFLD" id="SFLDS00029">
    <property type="entry name" value="Radical_SAM"/>
    <property type="match status" value="1"/>
</dbReference>
<dbReference type="Gene3D" id="3.80.30.20">
    <property type="entry name" value="tm_1862 like domain"/>
    <property type="match status" value="1"/>
</dbReference>
<dbReference type="SFLD" id="SFLDG01065">
    <property type="entry name" value="anaerobic_coproporphyrinogen-I"/>
    <property type="match status" value="1"/>
</dbReference>
<accession>A0A1H1ND40</accession>
<dbReference type="GO" id="GO:0004109">
    <property type="term" value="F:coproporphyrinogen oxidase activity"/>
    <property type="evidence" value="ECO:0007669"/>
    <property type="project" value="InterPro"/>
</dbReference>
<evidence type="ECO:0000256" key="15">
    <source>
        <dbReference type="PIRNR" id="PIRNR000167"/>
    </source>
</evidence>
<dbReference type="UniPathway" id="UPA00251">
    <property type="reaction ID" value="UER00323"/>
</dbReference>
<feature type="binding site" evidence="16">
    <location>
        <begin position="115"/>
        <end position="116"/>
    </location>
    <ligand>
        <name>S-adenosyl-L-methionine</name>
        <dbReference type="ChEBI" id="CHEBI:59789"/>
        <label>2</label>
    </ligand>
</feature>
<dbReference type="CDD" id="cd01335">
    <property type="entry name" value="Radical_SAM"/>
    <property type="match status" value="1"/>
</dbReference>
<evidence type="ECO:0000256" key="11">
    <source>
        <dbReference type="ARBA" id="ARBA00023014"/>
    </source>
</evidence>
<dbReference type="GO" id="GO:0005737">
    <property type="term" value="C:cytoplasm"/>
    <property type="evidence" value="ECO:0007669"/>
    <property type="project" value="UniProtKB-SubCell"/>
</dbReference>
<comment type="subunit">
    <text evidence="4">Monomer.</text>
</comment>
<dbReference type="NCBIfam" id="TIGR00538">
    <property type="entry name" value="hemN"/>
    <property type="match status" value="1"/>
</dbReference>
<dbReference type="EMBL" id="LT629748">
    <property type="protein sequence ID" value="SDR96685.1"/>
    <property type="molecule type" value="Genomic_DNA"/>
</dbReference>
<evidence type="ECO:0000256" key="16">
    <source>
        <dbReference type="PIRSR" id="PIRSR000167-1"/>
    </source>
</evidence>
<evidence type="ECO:0000256" key="8">
    <source>
        <dbReference type="ARBA" id="ARBA00022723"/>
    </source>
</evidence>
<evidence type="ECO:0000256" key="9">
    <source>
        <dbReference type="ARBA" id="ARBA00023002"/>
    </source>
</evidence>
<dbReference type="PIRSF" id="PIRSF000167">
    <property type="entry name" value="HemN"/>
    <property type="match status" value="1"/>
</dbReference>
<feature type="binding site" evidence="16">
    <location>
        <position position="114"/>
    </location>
    <ligand>
        <name>S-adenosyl-L-methionine</name>
        <dbReference type="ChEBI" id="CHEBI:59789"/>
        <label>1</label>
    </ligand>
</feature>
<dbReference type="PROSITE" id="PS51918">
    <property type="entry name" value="RADICAL_SAM"/>
    <property type="match status" value="1"/>
</dbReference>
<dbReference type="OrthoDB" id="9808022at2"/>
<evidence type="ECO:0000256" key="14">
    <source>
        <dbReference type="ARBA" id="ARBA00048321"/>
    </source>
</evidence>
<evidence type="ECO:0000256" key="2">
    <source>
        <dbReference type="ARBA" id="ARBA00004785"/>
    </source>
</evidence>
<keyword evidence="6 15" id="KW-0963">Cytoplasm</keyword>
<feature type="binding site" evidence="16">
    <location>
        <position position="176"/>
    </location>
    <ligand>
        <name>S-adenosyl-L-methionine</name>
        <dbReference type="ChEBI" id="CHEBI:59789"/>
        <label>2</label>
    </ligand>
</feature>
<name>A0A1H1ND40_9GAMM</name>
<gene>
    <name evidence="19" type="ORF">SAMN05216198_0871</name>
</gene>
<dbReference type="PANTHER" id="PTHR13932:SF6">
    <property type="entry name" value="OXYGEN-INDEPENDENT COPROPORPHYRINOGEN III OXIDASE"/>
    <property type="match status" value="1"/>
</dbReference>
<dbReference type="SMART" id="SM00729">
    <property type="entry name" value="Elp3"/>
    <property type="match status" value="1"/>
</dbReference>
<feature type="binding site" evidence="16">
    <location>
        <position position="213"/>
    </location>
    <ligand>
        <name>S-adenosyl-L-methionine</name>
        <dbReference type="ChEBI" id="CHEBI:59789"/>
        <label>2</label>
    </ligand>
</feature>
<comment type="function">
    <text evidence="13">Involved in the heme biosynthesis. Catalyzes the anaerobic oxidative decarboxylation of propionate groups of rings A and B of coproporphyrinogen III to yield the vinyl groups in protoporphyrinogen IX.</text>
</comment>
<evidence type="ECO:0000256" key="12">
    <source>
        <dbReference type="ARBA" id="ARBA00023244"/>
    </source>
</evidence>
<dbReference type="Pfam" id="PF04055">
    <property type="entry name" value="Radical_SAM"/>
    <property type="match status" value="1"/>
</dbReference>